<dbReference type="VEuPathDB" id="VectorBase:GPPI041901"/>
<dbReference type="EMBL" id="JXJN01021354">
    <property type="status" value="NOT_ANNOTATED_CDS"/>
    <property type="molecule type" value="Genomic_DNA"/>
</dbReference>
<dbReference type="EMBL" id="JXJN01021353">
    <property type="status" value="NOT_ANNOTATED_CDS"/>
    <property type="molecule type" value="Genomic_DNA"/>
</dbReference>
<dbReference type="EMBL" id="JXJN01021350">
    <property type="status" value="NOT_ANNOTATED_CDS"/>
    <property type="molecule type" value="Genomic_DNA"/>
</dbReference>
<dbReference type="AlphaFoldDB" id="A0A1B0BVL6"/>
<protein>
    <submittedName>
        <fullName evidence="1">Uncharacterized protein</fullName>
    </submittedName>
</protein>
<accession>A0A1B0BVL6</accession>
<proteinExistence type="predicted"/>
<name>A0A1B0BVL6_9MUSC</name>
<reference evidence="1" key="2">
    <citation type="submission" date="2020-05" db="UniProtKB">
        <authorList>
            <consortium name="EnsemblMetazoa"/>
        </authorList>
    </citation>
    <scope>IDENTIFICATION</scope>
    <source>
        <strain evidence="1">IAEA</strain>
    </source>
</reference>
<reference evidence="2" key="1">
    <citation type="submission" date="2015-01" db="EMBL/GenBank/DDBJ databases">
        <authorList>
            <person name="Aksoy S."/>
            <person name="Warren W."/>
            <person name="Wilson R.K."/>
        </authorList>
    </citation>
    <scope>NUCLEOTIDE SEQUENCE [LARGE SCALE GENOMIC DNA]</scope>
    <source>
        <strain evidence="2">IAEA</strain>
    </source>
</reference>
<sequence>MSIKSSDEKVTAIRNFELLSTLEEDCVCKKFLLSSSMYSSRGRNLASSQSLSWEFPGRRPHDLRAETKTIATVLAGLRCAELSITFSPTKSIVLEVWLRRSNTKCCDREHSYKGRTEIKATK</sequence>
<organism evidence="1 2">
    <name type="scientific">Glossina palpalis gambiensis</name>
    <dbReference type="NCBI Taxonomy" id="67801"/>
    <lineage>
        <taxon>Eukaryota</taxon>
        <taxon>Metazoa</taxon>
        <taxon>Ecdysozoa</taxon>
        <taxon>Arthropoda</taxon>
        <taxon>Hexapoda</taxon>
        <taxon>Insecta</taxon>
        <taxon>Pterygota</taxon>
        <taxon>Neoptera</taxon>
        <taxon>Endopterygota</taxon>
        <taxon>Diptera</taxon>
        <taxon>Brachycera</taxon>
        <taxon>Muscomorpha</taxon>
        <taxon>Hippoboscoidea</taxon>
        <taxon>Glossinidae</taxon>
        <taxon>Glossina</taxon>
    </lineage>
</organism>
<evidence type="ECO:0000313" key="2">
    <source>
        <dbReference type="Proteomes" id="UP000092460"/>
    </source>
</evidence>
<keyword evidence="2" id="KW-1185">Reference proteome</keyword>
<dbReference type="EnsemblMetazoa" id="GPPI041901-RA">
    <property type="protein sequence ID" value="GPPI041901-PA"/>
    <property type="gene ID" value="GPPI041901"/>
</dbReference>
<dbReference type="Proteomes" id="UP000092460">
    <property type="component" value="Unassembled WGS sequence"/>
</dbReference>
<dbReference type="EMBL" id="JXJN01021352">
    <property type="status" value="NOT_ANNOTATED_CDS"/>
    <property type="molecule type" value="Genomic_DNA"/>
</dbReference>
<evidence type="ECO:0000313" key="1">
    <source>
        <dbReference type="EnsemblMetazoa" id="GPPI041901-PA"/>
    </source>
</evidence>
<dbReference type="EMBL" id="JXJN01021351">
    <property type="status" value="NOT_ANNOTATED_CDS"/>
    <property type="molecule type" value="Genomic_DNA"/>
</dbReference>